<dbReference type="OrthoDB" id="325857at2157"/>
<dbReference type="EMBL" id="FOCX01000004">
    <property type="protein sequence ID" value="SEN70289.1"/>
    <property type="molecule type" value="Genomic_DNA"/>
</dbReference>
<dbReference type="RefSeq" id="WP_092658680.1">
    <property type="nucleotide sequence ID" value="NZ_FOCX01000004.1"/>
</dbReference>
<evidence type="ECO:0000313" key="2">
    <source>
        <dbReference type="Proteomes" id="UP000198775"/>
    </source>
</evidence>
<accession>A0A1H8IPE6</accession>
<sequence length="187" mass="20516">MSEQTAHELMESYAELAAEEAKYRREKGDVLGTVSRQLADSVADAVEETGLNVEVVHASSDGTHQTLRPRFDRAALVAALNDHLPDGFVVEHVNEDGTLTVQWDERETVRERRHNGAILKAIVAEETETDGDGLIESVPTRERVIARAVDLDVPEDAAADRLARLADLDVVDLADGKVYPDSNFSKV</sequence>
<protein>
    <submittedName>
        <fullName evidence="1">Uncharacterized protein</fullName>
    </submittedName>
</protein>
<organism evidence="1 2">
    <name type="scientific">Halorientalis persicus</name>
    <dbReference type="NCBI Taxonomy" id="1367881"/>
    <lineage>
        <taxon>Archaea</taxon>
        <taxon>Methanobacteriati</taxon>
        <taxon>Methanobacteriota</taxon>
        <taxon>Stenosarchaea group</taxon>
        <taxon>Halobacteria</taxon>
        <taxon>Halobacteriales</taxon>
        <taxon>Haloarculaceae</taxon>
        <taxon>Halorientalis</taxon>
    </lineage>
</organism>
<keyword evidence="2" id="KW-1185">Reference proteome</keyword>
<dbReference type="AlphaFoldDB" id="A0A1H8IPE6"/>
<gene>
    <name evidence="1" type="ORF">SAMN05216388_1004225</name>
</gene>
<evidence type="ECO:0000313" key="1">
    <source>
        <dbReference type="EMBL" id="SEN70289.1"/>
    </source>
</evidence>
<name>A0A1H8IPE6_9EURY</name>
<proteinExistence type="predicted"/>
<reference evidence="2" key="1">
    <citation type="submission" date="2016-10" db="EMBL/GenBank/DDBJ databases">
        <authorList>
            <person name="Varghese N."/>
            <person name="Submissions S."/>
        </authorList>
    </citation>
    <scope>NUCLEOTIDE SEQUENCE [LARGE SCALE GENOMIC DNA]</scope>
    <source>
        <strain evidence="2">IBRC-M 10043</strain>
    </source>
</reference>
<dbReference type="Proteomes" id="UP000198775">
    <property type="component" value="Unassembled WGS sequence"/>
</dbReference>